<feature type="compositionally biased region" description="Polar residues" evidence="1">
    <location>
        <begin position="21"/>
        <end position="34"/>
    </location>
</feature>
<dbReference type="InterPro" id="IPR036390">
    <property type="entry name" value="WH_DNA-bd_sf"/>
</dbReference>
<dbReference type="GeneID" id="8676777"/>
<name>D1GF98_9VIRU</name>
<dbReference type="SUPFAM" id="SSF52540">
    <property type="entry name" value="P-loop containing nucleoside triphosphate hydrolases"/>
    <property type="match status" value="1"/>
</dbReference>
<reference evidence="2 3" key="1">
    <citation type="journal article" date="2009" name="Environ. Microbiol.">
        <title>Four newly isolated fuselloviruses from extreme geothermal environments reveal unusual morphologies and a possible interviral recombination mechanism.</title>
        <authorList>
            <person name="Redder P."/>
            <person name="Peng X."/>
            <person name="Brugger K."/>
            <person name="Shah S.A."/>
            <person name="Roesch F."/>
            <person name="Greve B."/>
            <person name="She Q."/>
            <person name="Schleper C."/>
            <person name="Forterre P."/>
            <person name="Garrett R.A."/>
            <person name="Prangishvili D."/>
        </authorList>
    </citation>
    <scope>NUCLEOTIDE SEQUENCE [LARGE SCALE GENOMIC DNA]</scope>
</reference>
<protein>
    <submittedName>
        <fullName evidence="2">Uncharacterized protein</fullName>
    </submittedName>
</protein>
<feature type="compositionally biased region" description="Basic and acidic residues" evidence="1">
    <location>
        <begin position="1"/>
        <end position="20"/>
    </location>
</feature>
<dbReference type="Gene3D" id="1.10.10.10">
    <property type="entry name" value="Winged helix-like DNA-binding domain superfamily/Winged helix DNA-binding domain"/>
    <property type="match status" value="1"/>
</dbReference>
<dbReference type="InterPro" id="IPR027417">
    <property type="entry name" value="P-loop_NTPase"/>
</dbReference>
<dbReference type="Proteomes" id="UP000009161">
    <property type="component" value="Segment"/>
</dbReference>
<sequence length="674" mass="77496">MDKETLKRIVAEKLKKDGDGKNNSVPPQNSNNLLRNDKNSPEVNKGYNQNVPFAPVNLSTGAREKLTGANGTNHSISSKTSGEFSSSDEEEIEEGVEIKDNIIIIKTKDKHKFEIYYGFAGTIEDNTRIIDLKVPQLPQWNFVAKKKDETLSILITIDFYQAEGKTIYHIRNKKEIIGKLYAFRGQRNISKKLINDALDLWLERIEPEKYIQWTDVREVVKKYEEWEEINQDPLNFFLSRASEVIGNEKLKAAVLLSIVSSQLRKLFGIYRVHLILTGSSGAGKSSTIKSILKMFYEMSDGIQDWIVLNITRMTKESLGYLDVGSLDDKVLFIEQLDNIEGVGYLREAMSEGRITTLIPVKTETGDIKTEQKIIPGQPAFITTNVTANVDHQILNRSIQLYLSPAEDEKLKTKIIETILEREPEEELQKLKLITYVWLKTRPISPKMTKEVKDELIRLLSKFINFKNIYRATEITRNLVRAAASLFGHEEIQKDDVNFVMSYFKKDIILTTLELSERDLNLLKWLRDHGFIQGEKDDETIDVGTAEIAQYFKMATQEVKKILDSLYDKGLLWKAYDGKRFSWALSHYGLKVLDELEKEVGEKEEEIQADIEVDDMLLNYVRSKLLGKDEVTEEELQNILEKTVQATDTQSQQMWIDLLEKMSVIKKSDGKWKVL</sequence>
<organism evidence="2 3">
    <name type="scientific">Betafusellovirus yellowstonense</name>
    <dbReference type="NCBI Taxonomy" id="693629"/>
    <lineage>
        <taxon>Viruses</taxon>
        <taxon>Viruses incertae sedis</taxon>
        <taxon>Fuselloviridae</taxon>
        <taxon>Betafusellovirus</taxon>
    </lineage>
</organism>
<dbReference type="KEGG" id="vg:8676777"/>
<keyword evidence="3" id="KW-1185">Reference proteome</keyword>
<dbReference type="RefSeq" id="YP_003331419.1">
    <property type="nucleotide sequence ID" value="NC_013585.1"/>
</dbReference>
<evidence type="ECO:0000313" key="3">
    <source>
        <dbReference type="Proteomes" id="UP000009161"/>
    </source>
</evidence>
<proteinExistence type="predicted"/>
<evidence type="ECO:0000256" key="1">
    <source>
        <dbReference type="SAM" id="MobiDB-lite"/>
    </source>
</evidence>
<accession>D1GF98</accession>
<dbReference type="OrthoDB" id="29886at10239"/>
<feature type="compositionally biased region" description="Polar residues" evidence="1">
    <location>
        <begin position="69"/>
        <end position="80"/>
    </location>
</feature>
<dbReference type="EMBL" id="FJ870917">
    <property type="protein sequence ID" value="ACZ35799.1"/>
    <property type="molecule type" value="Genomic_DNA"/>
</dbReference>
<feature type="region of interest" description="Disordered" evidence="1">
    <location>
        <begin position="1"/>
        <end position="89"/>
    </location>
</feature>
<dbReference type="Gene3D" id="3.40.50.300">
    <property type="entry name" value="P-loop containing nucleotide triphosphate hydrolases"/>
    <property type="match status" value="1"/>
</dbReference>
<evidence type="ECO:0000313" key="2">
    <source>
        <dbReference type="EMBL" id="ACZ35799.1"/>
    </source>
</evidence>
<dbReference type="InterPro" id="IPR036388">
    <property type="entry name" value="WH-like_DNA-bd_sf"/>
</dbReference>
<dbReference type="SUPFAM" id="SSF46785">
    <property type="entry name" value="Winged helix' DNA-binding domain"/>
    <property type="match status" value="1"/>
</dbReference>